<dbReference type="GO" id="GO:0045956">
    <property type="term" value="P:positive regulation of calcium ion-dependent exocytosis"/>
    <property type="evidence" value="ECO:0007669"/>
    <property type="project" value="TreeGrafter"/>
</dbReference>
<dbReference type="Gene3D" id="1.10.287.70">
    <property type="match status" value="1"/>
</dbReference>
<feature type="compositionally biased region" description="Low complexity" evidence="6">
    <location>
        <begin position="583"/>
        <end position="593"/>
    </location>
</feature>
<name>A0A3Q2PIM1_FUNHE</name>
<feature type="transmembrane region" description="Helical" evidence="7">
    <location>
        <begin position="25"/>
        <end position="48"/>
    </location>
</feature>
<feature type="region of interest" description="Disordered" evidence="6">
    <location>
        <begin position="563"/>
        <end position="602"/>
    </location>
</feature>
<reference evidence="9" key="1">
    <citation type="submission" date="2025-08" db="UniProtKB">
        <authorList>
            <consortium name="Ensembl"/>
        </authorList>
    </citation>
    <scope>IDENTIFICATION</scope>
</reference>
<dbReference type="GO" id="GO:0001518">
    <property type="term" value="C:voltage-gated sodium channel complex"/>
    <property type="evidence" value="ECO:0007669"/>
    <property type="project" value="TreeGrafter"/>
</dbReference>
<keyword evidence="10" id="KW-1185">Reference proteome</keyword>
<dbReference type="GO" id="GO:0005248">
    <property type="term" value="F:voltage-gated sodium channel activity"/>
    <property type="evidence" value="ECO:0007669"/>
    <property type="project" value="TreeGrafter"/>
</dbReference>
<feature type="domain" description="Ion transport" evidence="8">
    <location>
        <begin position="262"/>
        <end position="390"/>
    </location>
</feature>
<feature type="coiled-coil region" evidence="5">
    <location>
        <begin position="215"/>
        <end position="242"/>
    </location>
</feature>
<proteinExistence type="predicted"/>
<protein>
    <recommendedName>
        <fullName evidence="8">Ion transport domain-containing protein</fullName>
    </recommendedName>
</protein>
<evidence type="ECO:0000256" key="7">
    <source>
        <dbReference type="SAM" id="Phobius"/>
    </source>
</evidence>
<evidence type="ECO:0000313" key="9">
    <source>
        <dbReference type="Ensembl" id="ENSFHEP00000012991.1"/>
    </source>
</evidence>
<dbReference type="PANTHER" id="PTHR10037">
    <property type="entry name" value="VOLTAGE-GATED CATION CHANNEL CALCIUM AND SODIUM"/>
    <property type="match status" value="1"/>
</dbReference>
<feature type="transmembrane region" description="Helical" evidence="7">
    <location>
        <begin position="85"/>
        <end position="103"/>
    </location>
</feature>
<evidence type="ECO:0000256" key="4">
    <source>
        <dbReference type="ARBA" id="ARBA00023136"/>
    </source>
</evidence>
<feature type="transmembrane region" description="Helical" evidence="7">
    <location>
        <begin position="262"/>
        <end position="279"/>
    </location>
</feature>
<keyword evidence="4 7" id="KW-0472">Membrane</keyword>
<dbReference type="Proteomes" id="UP000265000">
    <property type="component" value="Unplaced"/>
</dbReference>
<dbReference type="GO" id="GO:0070509">
    <property type="term" value="P:calcium ion import"/>
    <property type="evidence" value="ECO:0007669"/>
    <property type="project" value="TreeGrafter"/>
</dbReference>
<evidence type="ECO:0000256" key="3">
    <source>
        <dbReference type="ARBA" id="ARBA00022989"/>
    </source>
</evidence>
<dbReference type="Pfam" id="PF00520">
    <property type="entry name" value="Ion_trans"/>
    <property type="match status" value="2"/>
</dbReference>
<keyword evidence="2 7" id="KW-0812">Transmembrane</keyword>
<accession>A0A3Q2PIM1</accession>
<dbReference type="InterPro" id="IPR005821">
    <property type="entry name" value="Ion_trans_dom"/>
</dbReference>
<feature type="transmembrane region" description="Helical" evidence="7">
    <location>
        <begin position="183"/>
        <end position="206"/>
    </location>
</feature>
<keyword evidence="5" id="KW-0175">Coiled coil</keyword>
<dbReference type="SUPFAM" id="SSF81324">
    <property type="entry name" value="Voltage-gated potassium channels"/>
    <property type="match status" value="2"/>
</dbReference>
<dbReference type="AlphaFoldDB" id="A0A3Q2PIM1"/>
<feature type="transmembrane region" description="Helical" evidence="7">
    <location>
        <begin position="299"/>
        <end position="318"/>
    </location>
</feature>
<dbReference type="GeneTree" id="ENSGT00940000158594"/>
<dbReference type="InterPro" id="IPR027359">
    <property type="entry name" value="Volt_channel_dom_sf"/>
</dbReference>
<dbReference type="Ensembl" id="ENSFHET00000020412.1">
    <property type="protein sequence ID" value="ENSFHEP00000012991.1"/>
    <property type="gene ID" value="ENSFHEG00000014491.1"/>
</dbReference>
<dbReference type="FunFam" id="1.20.120.350:FF:000110">
    <property type="entry name" value="Sodium channel protein"/>
    <property type="match status" value="1"/>
</dbReference>
<evidence type="ECO:0000256" key="2">
    <source>
        <dbReference type="ARBA" id="ARBA00022692"/>
    </source>
</evidence>
<dbReference type="FunFam" id="1.10.287.70:FF:000018">
    <property type="entry name" value="Voltage-dependent T-type calcium channel subunit alpha"/>
    <property type="match status" value="1"/>
</dbReference>
<keyword evidence="3 7" id="KW-1133">Transmembrane helix</keyword>
<comment type="subcellular location">
    <subcellularLocation>
        <location evidence="1">Membrane</location>
        <topology evidence="1">Multi-pass membrane protein</topology>
    </subcellularLocation>
</comment>
<evidence type="ECO:0000259" key="8">
    <source>
        <dbReference type="Pfam" id="PF00520"/>
    </source>
</evidence>
<evidence type="ECO:0000256" key="6">
    <source>
        <dbReference type="SAM" id="MobiDB-lite"/>
    </source>
</evidence>
<evidence type="ECO:0000256" key="5">
    <source>
        <dbReference type="SAM" id="Coils"/>
    </source>
</evidence>
<sequence>QVVSMGLYMGEQAYLRSSWNILDGFLVFVSLIDIVVSMAGGAKILGVLRVLRLLRTLRPLVISRAPGLKLVVETLITSLKPIGNIVLICCAFFIIFGILGQLFKGKFFYCLGPDVKNITNKSDCLQANYKWVHHKYNFDNLGQALMSLFVLASKDGWVNIMYHGLDAVGVDQQPITNNNPWMLLYFISFLLIVSFFVLNMFVGVVVENFHKCRQHQEVEEAKRREEKRQRRMEKKRREAQKLPYYASYGNVRLMIHTLCTNHYLDLIITFIICINVITMSLEHYNQPRSLDLALKYCNYFFTSTFVLEAILKLIAFGFRRFFKDWNQLDLAIVLLSVMGITLEEIEISAALPINPTIIRIMRVLRIARLKLLKMATGMRALLDTVVQALPQESQWLDSVSLLIKDTIDGEMLMIDNLSGSVFHHYSSPPVCKDCKGHSQETLFHLPAEFFHSAGAAIPVPSRSRSLHLSRGLRLTSPASWVSFRSPGAPRKRLCAQYPSHSDSSLATGSSEGSLQTTLEEGLSFSVSPPQNLELPIPTASLSPMCHISQPEDRIAISSPVQAIKPRANPPSAVTLLATRGHQRSQSSGRGSTSPGYNRDDSI</sequence>
<dbReference type="GO" id="GO:0043005">
    <property type="term" value="C:neuron projection"/>
    <property type="evidence" value="ECO:0007669"/>
    <property type="project" value="TreeGrafter"/>
</dbReference>
<dbReference type="FunFam" id="1.20.120.350:FF:000008">
    <property type="entry name" value="Voltage-dependent T-type calcium channel subunit alpha"/>
    <property type="match status" value="1"/>
</dbReference>
<feature type="transmembrane region" description="Helical" evidence="7">
    <location>
        <begin position="330"/>
        <end position="351"/>
    </location>
</feature>
<dbReference type="Gene3D" id="1.20.120.350">
    <property type="entry name" value="Voltage-gated potassium channels. Chain C"/>
    <property type="match status" value="2"/>
</dbReference>
<feature type="domain" description="Ion transport" evidence="8">
    <location>
        <begin position="4"/>
        <end position="216"/>
    </location>
</feature>
<reference evidence="9" key="2">
    <citation type="submission" date="2025-09" db="UniProtKB">
        <authorList>
            <consortium name="Ensembl"/>
        </authorList>
    </citation>
    <scope>IDENTIFICATION</scope>
</reference>
<dbReference type="GO" id="GO:0008332">
    <property type="term" value="F:low voltage-gated calcium channel activity"/>
    <property type="evidence" value="ECO:0007669"/>
    <property type="project" value="TreeGrafter"/>
</dbReference>
<evidence type="ECO:0000313" key="10">
    <source>
        <dbReference type="Proteomes" id="UP000265000"/>
    </source>
</evidence>
<organism evidence="9 10">
    <name type="scientific">Fundulus heteroclitus</name>
    <name type="common">Killifish</name>
    <name type="synonym">Mummichog</name>
    <dbReference type="NCBI Taxonomy" id="8078"/>
    <lineage>
        <taxon>Eukaryota</taxon>
        <taxon>Metazoa</taxon>
        <taxon>Chordata</taxon>
        <taxon>Craniata</taxon>
        <taxon>Vertebrata</taxon>
        <taxon>Euteleostomi</taxon>
        <taxon>Actinopterygii</taxon>
        <taxon>Neopterygii</taxon>
        <taxon>Teleostei</taxon>
        <taxon>Neoteleostei</taxon>
        <taxon>Acanthomorphata</taxon>
        <taxon>Ovalentaria</taxon>
        <taxon>Atherinomorphae</taxon>
        <taxon>Cyprinodontiformes</taxon>
        <taxon>Fundulidae</taxon>
        <taxon>Fundulus</taxon>
    </lineage>
</organism>
<evidence type="ECO:0000256" key="1">
    <source>
        <dbReference type="ARBA" id="ARBA00004141"/>
    </source>
</evidence>
<dbReference type="InterPro" id="IPR043203">
    <property type="entry name" value="VGCC_Ca_Na"/>
</dbReference>
<dbReference type="GO" id="GO:0086010">
    <property type="term" value="P:membrane depolarization during action potential"/>
    <property type="evidence" value="ECO:0007669"/>
    <property type="project" value="TreeGrafter"/>
</dbReference>
<dbReference type="PANTHER" id="PTHR10037:SF209">
    <property type="entry name" value="VOLTAGE-DEPENDENT T-TYPE CALCIUM CHANNEL SUBUNIT ALPHA"/>
    <property type="match status" value="1"/>
</dbReference>
<dbReference type="STRING" id="8078.ENSFHEP00000012991"/>